<evidence type="ECO:0000313" key="2">
    <source>
        <dbReference type="Proteomes" id="UP000093712"/>
    </source>
</evidence>
<organism evidence="1 2">
    <name type="scientific">Mycolicibacter heraklionensis</name>
    <dbReference type="NCBI Taxonomy" id="512402"/>
    <lineage>
        <taxon>Bacteria</taxon>
        <taxon>Bacillati</taxon>
        <taxon>Actinomycetota</taxon>
        <taxon>Actinomycetes</taxon>
        <taxon>Mycobacteriales</taxon>
        <taxon>Mycobacteriaceae</taxon>
        <taxon>Mycolicibacter</taxon>
    </lineage>
</organism>
<dbReference type="SUPFAM" id="SSF54427">
    <property type="entry name" value="NTF2-like"/>
    <property type="match status" value="1"/>
</dbReference>
<evidence type="ECO:0008006" key="3">
    <source>
        <dbReference type="Google" id="ProtNLM"/>
    </source>
</evidence>
<gene>
    <name evidence="1" type="ORF">A5649_04485</name>
</gene>
<dbReference type="InterPro" id="IPR032710">
    <property type="entry name" value="NTF2-like_dom_sf"/>
</dbReference>
<dbReference type="Gene3D" id="3.10.450.50">
    <property type="match status" value="1"/>
</dbReference>
<name>A0AA91IXB2_9MYCO</name>
<reference evidence="1 2" key="1">
    <citation type="submission" date="2016-06" db="EMBL/GenBank/DDBJ databases">
        <authorList>
            <person name="Sutton G."/>
            <person name="Brinkac L."/>
            <person name="Sanka R."/>
            <person name="Adams M."/>
            <person name="Lau E."/>
            <person name="Garcia-Basteiro A."/>
            <person name="Lopez-Varela E."/>
            <person name="Palencia S."/>
        </authorList>
    </citation>
    <scope>NUCLEOTIDE SEQUENCE [LARGE SCALE GENOMIC DNA]</scope>
    <source>
        <strain evidence="1 2">1211594.5</strain>
    </source>
</reference>
<sequence length="252" mass="29433">MFDEAKFQEALAQPRLQGHVPEYLHSNRAVPIRVIQEPELQAMTKQWFVDFDRKLDHYSEHFNTDLSWVMTWAKKYWWSFLVRDMDINNELYAPDITYTDVTTFGRTIVGIDDFVTYNFAFFEAIPDWRYDPLPDQVYIDVTPEGKVRTMIRYIGSGHWSGGLRLHPYDETAPVIYGDGRFIQAPAVDRYHFNADGLMEEGETLYDILDGLQRGGVLPRDDSWALRTLFSASKIPATLSRVRQRIPILRNQT</sequence>
<evidence type="ECO:0000313" key="1">
    <source>
        <dbReference type="EMBL" id="OBK84131.1"/>
    </source>
</evidence>
<protein>
    <recommendedName>
        <fullName evidence="3">SnoaL-like domain-containing protein</fullName>
    </recommendedName>
</protein>
<accession>A0AA91IXB2</accession>
<dbReference type="AlphaFoldDB" id="A0AA91IXB2"/>
<proteinExistence type="predicted"/>
<comment type="caution">
    <text evidence="1">The sequence shown here is derived from an EMBL/GenBank/DDBJ whole genome shotgun (WGS) entry which is preliminary data.</text>
</comment>
<dbReference type="Proteomes" id="UP000093712">
    <property type="component" value="Unassembled WGS sequence"/>
</dbReference>
<dbReference type="EMBL" id="LZME01000095">
    <property type="protein sequence ID" value="OBK84131.1"/>
    <property type="molecule type" value="Genomic_DNA"/>
</dbReference>